<dbReference type="PANTHER" id="PTHR43239">
    <property type="entry name" value="UPF0734 PROTEIN DDB_G0273871/DDB_G0273177"/>
    <property type="match status" value="1"/>
</dbReference>
<dbReference type="InterPro" id="IPR052996">
    <property type="entry name" value="Carb_Metab_Mutarotase"/>
</dbReference>
<dbReference type="Pfam" id="PF05336">
    <property type="entry name" value="rhaM"/>
    <property type="match status" value="1"/>
</dbReference>
<evidence type="ECO:0008006" key="3">
    <source>
        <dbReference type="Google" id="ProtNLM"/>
    </source>
</evidence>
<evidence type="ECO:0000313" key="1">
    <source>
        <dbReference type="EMBL" id="KAF2073803.1"/>
    </source>
</evidence>
<accession>A0A8J4PSM8</accession>
<name>A0A8J4PSM8_9MYCE</name>
<reference evidence="1" key="1">
    <citation type="submission" date="2020-01" db="EMBL/GenBank/DDBJ databases">
        <title>Development of genomics and gene disruption for Polysphondylium violaceum indicates a role for the polyketide synthase stlB in stalk morphogenesis.</title>
        <authorList>
            <person name="Narita B."/>
            <person name="Kawabe Y."/>
            <person name="Kin K."/>
            <person name="Saito T."/>
            <person name="Gibbs R."/>
            <person name="Kuspa A."/>
            <person name="Muzny D."/>
            <person name="Queller D."/>
            <person name="Richards S."/>
            <person name="Strassman J."/>
            <person name="Sucgang R."/>
            <person name="Worley K."/>
            <person name="Schaap P."/>
        </authorList>
    </citation>
    <scope>NUCLEOTIDE SEQUENCE</scope>
    <source>
        <strain evidence="1">QSvi11</strain>
    </source>
</reference>
<dbReference type="OrthoDB" id="9981546at2759"/>
<keyword evidence="2" id="KW-1185">Reference proteome</keyword>
<evidence type="ECO:0000313" key="2">
    <source>
        <dbReference type="Proteomes" id="UP000695562"/>
    </source>
</evidence>
<gene>
    <name evidence="1" type="ORF">CYY_004897</name>
</gene>
<sequence>MVKSFAQALDLKNDPDLIREYTMYHKQVWPEVKHALKDVGIEKMKIFLVGTRLFMYYETHDEFDPSHFKLYTSLTPKASEWDNLMKKFQEKIREASETDWWAPMDLVFDLNWE</sequence>
<proteinExistence type="predicted"/>
<dbReference type="GO" id="GO:0016857">
    <property type="term" value="F:racemase and epimerase activity, acting on carbohydrates and derivatives"/>
    <property type="evidence" value="ECO:0007669"/>
    <property type="project" value="InterPro"/>
</dbReference>
<dbReference type="PANTHER" id="PTHR43239:SF1">
    <property type="entry name" value="UPF0734 PROTEIN DDB_G0273871_DDB_G0273177"/>
    <property type="match status" value="1"/>
</dbReference>
<dbReference type="EMBL" id="AJWJ01000182">
    <property type="protein sequence ID" value="KAF2073803.1"/>
    <property type="molecule type" value="Genomic_DNA"/>
</dbReference>
<dbReference type="InterPro" id="IPR011008">
    <property type="entry name" value="Dimeric_a/b-barrel"/>
</dbReference>
<dbReference type="InterPro" id="IPR008000">
    <property type="entry name" value="Rham/fucose_mutarotase"/>
</dbReference>
<organism evidence="1 2">
    <name type="scientific">Polysphondylium violaceum</name>
    <dbReference type="NCBI Taxonomy" id="133409"/>
    <lineage>
        <taxon>Eukaryota</taxon>
        <taxon>Amoebozoa</taxon>
        <taxon>Evosea</taxon>
        <taxon>Eumycetozoa</taxon>
        <taxon>Dictyostelia</taxon>
        <taxon>Dictyosteliales</taxon>
        <taxon>Dictyosteliaceae</taxon>
        <taxon>Polysphondylium</taxon>
    </lineage>
</organism>
<dbReference type="Gene3D" id="3.30.70.100">
    <property type="match status" value="1"/>
</dbReference>
<dbReference type="SUPFAM" id="SSF54909">
    <property type="entry name" value="Dimeric alpha+beta barrel"/>
    <property type="match status" value="1"/>
</dbReference>
<dbReference type="Proteomes" id="UP000695562">
    <property type="component" value="Unassembled WGS sequence"/>
</dbReference>
<protein>
    <recommendedName>
        <fullName evidence="3">L-rhamnose mutarotase</fullName>
    </recommendedName>
</protein>
<dbReference type="AlphaFoldDB" id="A0A8J4PSM8"/>
<comment type="caution">
    <text evidence="1">The sequence shown here is derived from an EMBL/GenBank/DDBJ whole genome shotgun (WGS) entry which is preliminary data.</text>
</comment>